<reference evidence="3" key="1">
    <citation type="journal article" date="2017" name="Genome Biol. Evol.">
        <title>The complete genome sequence of the phytopathogenic fungus Sclerotinia sclerotiorum reveals insights into the genome architecture of broad host range pathogens.</title>
        <authorList>
            <person name="Derbyshire M."/>
            <person name="Denton-Giles M."/>
            <person name="Hegedus D."/>
            <person name="Seifbarghy S."/>
            <person name="Rollins J."/>
            <person name="van Kan J."/>
            <person name="Seidl M.F."/>
            <person name="Faino L."/>
            <person name="Mbengue M."/>
            <person name="Navaud O."/>
            <person name="Raffaele S."/>
            <person name="Hammond-Kosack K."/>
            <person name="Heard S."/>
            <person name="Oliver R."/>
        </authorList>
    </citation>
    <scope>NUCLEOTIDE SEQUENCE [LARGE SCALE GENOMIC DNA]</scope>
    <source>
        <strain evidence="3">ATCC 18683 / 1980 / Ss-1</strain>
    </source>
</reference>
<dbReference type="RefSeq" id="XP_001598668.1">
    <property type="nucleotide sequence ID" value="XM_001598618.1"/>
</dbReference>
<organism evidence="2 3">
    <name type="scientific">Sclerotinia sclerotiorum (strain ATCC 18683 / 1980 / Ss-1)</name>
    <name type="common">White mold</name>
    <name type="synonym">Whetzelinia sclerotiorum</name>
    <dbReference type="NCBI Taxonomy" id="665079"/>
    <lineage>
        <taxon>Eukaryota</taxon>
        <taxon>Fungi</taxon>
        <taxon>Dikarya</taxon>
        <taxon>Ascomycota</taxon>
        <taxon>Pezizomycotina</taxon>
        <taxon>Leotiomycetes</taxon>
        <taxon>Helotiales</taxon>
        <taxon>Sclerotiniaceae</taxon>
        <taxon>Sclerotinia</taxon>
    </lineage>
</organism>
<evidence type="ECO:0000313" key="3">
    <source>
        <dbReference type="Proteomes" id="UP000177798"/>
    </source>
</evidence>
<dbReference type="OMA" id="RWHRFKA"/>
<dbReference type="VEuPathDB" id="FungiDB:sscle_03g024610"/>
<name>A0A1D9PYD6_SCLS1</name>
<sequence length="182" mass="19475">MPPKANSSEKSDDEKLLIAVLSQWDPLPPVDNRKLGEALGIKPGTAGVRWHRFKAKLFKNNEDASQVVQATDDNLGVGQEAAAVVEKQMNSKKGGRKRVAVKEGSDEPPARRKKIDNSIVVSLNAATSKPGPGKGTNNDKGHLDGLVANVKQENGQFEDGIEWLQIGENGNELDGLSSGDEA</sequence>
<dbReference type="EMBL" id="CP017816">
    <property type="protein sequence ID" value="APA07691.1"/>
    <property type="molecule type" value="Genomic_DNA"/>
</dbReference>
<feature type="compositionally biased region" description="Basic and acidic residues" evidence="1">
    <location>
        <begin position="100"/>
        <end position="110"/>
    </location>
</feature>
<dbReference type="AlphaFoldDB" id="A0A1D9PYD6"/>
<protein>
    <submittedName>
        <fullName evidence="2">Uncharacterized protein</fullName>
    </submittedName>
</protein>
<feature type="region of interest" description="Disordered" evidence="1">
    <location>
        <begin position="87"/>
        <end position="146"/>
    </location>
</feature>
<dbReference type="OrthoDB" id="3555028at2759"/>
<gene>
    <name evidence="2" type="ORF">sscle_03g024610</name>
</gene>
<dbReference type="Proteomes" id="UP000177798">
    <property type="component" value="Chromosome 3"/>
</dbReference>
<proteinExistence type="predicted"/>
<accession>A0A1D9PYD6</accession>
<dbReference type="KEGG" id="ssl:SS1G_00757"/>
<evidence type="ECO:0000313" key="2">
    <source>
        <dbReference type="EMBL" id="APA07691.1"/>
    </source>
</evidence>
<evidence type="ECO:0000256" key="1">
    <source>
        <dbReference type="SAM" id="MobiDB-lite"/>
    </source>
</evidence>